<dbReference type="EMBL" id="JBAMZK010000004">
    <property type="protein sequence ID" value="KAL0513650.1"/>
    <property type="molecule type" value="Genomic_DNA"/>
</dbReference>
<feature type="region of interest" description="Disordered" evidence="1">
    <location>
        <begin position="465"/>
        <end position="519"/>
    </location>
</feature>
<feature type="region of interest" description="Disordered" evidence="1">
    <location>
        <begin position="301"/>
        <end position="397"/>
    </location>
</feature>
<evidence type="ECO:0000256" key="1">
    <source>
        <dbReference type="SAM" id="MobiDB-lite"/>
    </source>
</evidence>
<feature type="transmembrane region" description="Helical" evidence="2">
    <location>
        <begin position="725"/>
        <end position="743"/>
    </location>
</feature>
<gene>
    <name evidence="3" type="ORF">Q4I31_000821</name>
</gene>
<organism evidence="3 4">
    <name type="scientific">Leishmania lindenbergi</name>
    <dbReference type="NCBI Taxonomy" id="651832"/>
    <lineage>
        <taxon>Eukaryota</taxon>
        <taxon>Discoba</taxon>
        <taxon>Euglenozoa</taxon>
        <taxon>Kinetoplastea</taxon>
        <taxon>Metakinetoplastina</taxon>
        <taxon>Trypanosomatida</taxon>
        <taxon>Trypanosomatidae</taxon>
        <taxon>Leishmaniinae</taxon>
        <taxon>Leishmania</taxon>
    </lineage>
</organism>
<reference evidence="3 4" key="1">
    <citation type="submission" date="2024-02" db="EMBL/GenBank/DDBJ databases">
        <title>FIRST GENOME SEQUENCES OF Leishmania (Viannia) shawi, Leishmania (Viannia) lindenbergi AND Leishmania (Viannia) utingensis.</title>
        <authorList>
            <person name="Resadore F."/>
            <person name="Custodio M.G.F."/>
            <person name="Boite M.C."/>
            <person name="Cupolillo E."/>
            <person name="Ferreira G.E.M."/>
        </authorList>
    </citation>
    <scope>NUCLEOTIDE SEQUENCE [LARGE SCALE GENOMIC DNA]</scope>
    <source>
        <strain evidence="3 4">MHOM/BR/1966/M15733</strain>
    </source>
</reference>
<feature type="transmembrane region" description="Helical" evidence="2">
    <location>
        <begin position="755"/>
        <end position="774"/>
    </location>
</feature>
<feature type="transmembrane region" description="Helical" evidence="2">
    <location>
        <begin position="910"/>
        <end position="932"/>
    </location>
</feature>
<feature type="compositionally biased region" description="Low complexity" evidence="1">
    <location>
        <begin position="7"/>
        <end position="29"/>
    </location>
</feature>
<evidence type="ECO:0000313" key="4">
    <source>
        <dbReference type="Proteomes" id="UP001500131"/>
    </source>
</evidence>
<keyword evidence="2" id="KW-1133">Transmembrane helix</keyword>
<accession>A0AAW3AY00</accession>
<feature type="compositionally biased region" description="Low complexity" evidence="1">
    <location>
        <begin position="468"/>
        <end position="477"/>
    </location>
</feature>
<feature type="region of interest" description="Disordered" evidence="1">
    <location>
        <begin position="1027"/>
        <end position="1046"/>
    </location>
</feature>
<proteinExistence type="predicted"/>
<feature type="region of interest" description="Disordered" evidence="1">
    <location>
        <begin position="173"/>
        <end position="217"/>
    </location>
</feature>
<dbReference type="Proteomes" id="UP001500131">
    <property type="component" value="Unassembled WGS sequence"/>
</dbReference>
<keyword evidence="4" id="KW-1185">Reference proteome</keyword>
<keyword evidence="2" id="KW-0472">Membrane</keyword>
<sequence>MRPATPPTTADCSAASSSSSSPPRAAAEPPMATVITSVVPMEAGGPIKVAAAHKVRATLRVRRGEDKQKCSNSSRIARSSEPPYTRHSGGTGSSAGGDGSPLERHAAEEADVEENEEDIVVDELDLYCGTSALLYQSPVTDIAWSNATADLFRSAAQATVSAGPPAGRRVVDALSSTRTPSSSASSPSSASRKPRRSGTPVNELDCQEEEGSASKRGVADDAICSGAGDHRVAGAPSRHLMEIIAHPHDADNAEASMGFEGHGATAPIVGSWQGRDTNGGQHNGITGPACASAEATATRSDQRKACGEGVNVDVCSSSPSSGRRQDCSGDSGNGKGGGEHGARDDGDAEVSQGVAKKSTSIVPVDVQAPPTSLRRWSAAAAPPLPPPPASGTEDGSYMPPLMDEFDGELLQLIKAYYLRKQSTAAVPTPLYPPPPPSLHEVPPQAAVGAASSSFAPTCCTGHAPNRVSSGCSSASAGGSDGKGGSRLLGPAAAAEKRRSDGGVDALLDSRSPPLSIDDRHAPCGPLRSPSAVSPAADAAAVIEVRKGGPKEPEACPLGDRRSSYAVEPSDDAALASAGAARPRFRENALHLTPCMGRNGVNVHNDSTHVGCGAATATVAASSFSLRQHNSPPAASSYDPATLGEASRGQHRAATVQGAATLAEGAAVLRHQTHGGTTISGGSGAGSALGSGIASSLSALSSLPSYSSTSFVRAYVSDISLSLEPAIIVSALTAALNIIVVYFLQQHVLDTRDHLGLFLIGSYMIFSSYYMIYYFLERFSDSFRRIASQDKKFYIIGNLIKAGILISITPFACVHLVKIIVFDEWESNILRNLGCIYAIPDFISMVIVRRMRWSTWVHHACVVLFNYFSIMNNYQHENVCRCVVVYAAFSSFAYCVNVLLASRFLGVSASVARVLSFVALVVYALCCAVNWAWQVYYLRRLLISGHDHWTVYVYMCLISLVMWDDIVLNNWLLHHARNNAYAASQHLQQHRTRQQQQQQQQPSSVSPLIMSASLSQRPSPLYRSQNTRAVYTAPPPLPPIGLPPRAP</sequence>
<feature type="region of interest" description="Disordered" evidence="1">
    <location>
        <begin position="1"/>
        <end position="29"/>
    </location>
</feature>
<keyword evidence="2" id="KW-0812">Transmembrane</keyword>
<feature type="region of interest" description="Disordered" evidence="1">
    <location>
        <begin position="627"/>
        <end position="649"/>
    </location>
</feature>
<name>A0AAW3AY00_9TRYP</name>
<feature type="transmembrane region" description="Helical" evidence="2">
    <location>
        <begin position="794"/>
        <end position="816"/>
    </location>
</feature>
<feature type="compositionally biased region" description="Pro residues" evidence="1">
    <location>
        <begin position="1032"/>
        <end position="1046"/>
    </location>
</feature>
<protein>
    <submittedName>
        <fullName evidence="3">Uncharacterized protein</fullName>
    </submittedName>
</protein>
<feature type="transmembrane region" description="Helical" evidence="2">
    <location>
        <begin position="852"/>
        <end position="870"/>
    </location>
</feature>
<comment type="caution">
    <text evidence="3">The sequence shown here is derived from an EMBL/GenBank/DDBJ whole genome shotgun (WGS) entry which is preliminary data.</text>
</comment>
<feature type="compositionally biased region" description="Low complexity" evidence="1">
    <location>
        <begin position="175"/>
        <end position="191"/>
    </location>
</feature>
<evidence type="ECO:0000313" key="3">
    <source>
        <dbReference type="EMBL" id="KAL0513650.1"/>
    </source>
</evidence>
<dbReference type="AlphaFoldDB" id="A0AAW3AY00"/>
<feature type="transmembrane region" description="Helical" evidence="2">
    <location>
        <begin position="882"/>
        <end position="904"/>
    </location>
</feature>
<evidence type="ECO:0000256" key="2">
    <source>
        <dbReference type="SAM" id="Phobius"/>
    </source>
</evidence>
<feature type="compositionally biased region" description="Gly residues" evidence="1">
    <location>
        <begin position="89"/>
        <end position="99"/>
    </location>
</feature>
<feature type="region of interest" description="Disordered" evidence="1">
    <location>
        <begin position="60"/>
        <end position="116"/>
    </location>
</feature>